<reference evidence="2 3" key="1">
    <citation type="submission" date="2021-01" db="EMBL/GenBank/DDBJ databases">
        <title>Carboxyliciviraga sp.nov., isolated from coastal sediments.</title>
        <authorList>
            <person name="Lu D."/>
            <person name="Zhang T."/>
        </authorList>
    </citation>
    <scope>NUCLEOTIDE SEQUENCE [LARGE SCALE GENOMIC DNA]</scope>
    <source>
        <strain evidence="2 3">N1Y132</strain>
    </source>
</reference>
<dbReference type="RefSeq" id="WP_200463064.1">
    <property type="nucleotide sequence ID" value="NZ_JAENRR010000001.1"/>
</dbReference>
<comment type="caution">
    <text evidence="2">The sequence shown here is derived from an EMBL/GenBank/DDBJ whole genome shotgun (WGS) entry which is preliminary data.</text>
</comment>
<evidence type="ECO:0000313" key="3">
    <source>
        <dbReference type="Proteomes" id="UP000605676"/>
    </source>
</evidence>
<dbReference type="Proteomes" id="UP000605676">
    <property type="component" value="Unassembled WGS sequence"/>
</dbReference>
<evidence type="ECO:0000256" key="1">
    <source>
        <dbReference type="SAM" id="SignalP"/>
    </source>
</evidence>
<dbReference type="InterPro" id="IPR027304">
    <property type="entry name" value="Trigger_fact/SurA_dom_sf"/>
</dbReference>
<keyword evidence="3" id="KW-1185">Reference proteome</keyword>
<dbReference type="PROSITE" id="PS51257">
    <property type="entry name" value="PROKAR_LIPOPROTEIN"/>
    <property type="match status" value="1"/>
</dbReference>
<dbReference type="EMBL" id="JAENRR010000001">
    <property type="protein sequence ID" value="MBK3515837.1"/>
    <property type="molecule type" value="Genomic_DNA"/>
</dbReference>
<protein>
    <recommendedName>
        <fullName evidence="4">Peptidyl-prolyl cis-trans isomerase</fullName>
    </recommendedName>
</protein>
<dbReference type="SUPFAM" id="SSF109998">
    <property type="entry name" value="Triger factor/SurA peptide-binding domain-like"/>
    <property type="match status" value="1"/>
</dbReference>
<keyword evidence="1" id="KW-0732">Signal</keyword>
<proteinExistence type="predicted"/>
<evidence type="ECO:0000313" key="2">
    <source>
        <dbReference type="EMBL" id="MBK3515837.1"/>
    </source>
</evidence>
<accession>A0ABS1HDT8</accession>
<name>A0ABS1HDT8_9BACT</name>
<feature type="chain" id="PRO_5047289439" description="Peptidyl-prolyl cis-trans isomerase" evidence="1">
    <location>
        <begin position="21"/>
        <end position="286"/>
    </location>
</feature>
<gene>
    <name evidence="2" type="ORF">JIV24_00695</name>
</gene>
<sequence>MSQKNRIGSVIMSLTIFVFSACNSVNNSVNDEPLVKINESFLTKGKVYQAVPNSLSKEDSAIFAQDYINRWIRSELLLSKAELNLTPDEKDVEQMLEEYRRSLLIHQYQQKLLEQKYSPLITGSEIKKYYTDMVDNFKLAEPIIKGVFVIVPQSAPNINNLKDLYRSDEAEDIVKLEAYCFQNAKKYEVFLDHWLTFDEINKHLPEGINQTERFIRNNKYHHTTDSVNQYFLSIKEYKLGSEVAPLEFVESKIKAILLNKKRLEFIKQLEVDLYDEALKNKNITFF</sequence>
<feature type="signal peptide" evidence="1">
    <location>
        <begin position="1"/>
        <end position="20"/>
    </location>
</feature>
<organism evidence="2 3">
    <name type="scientific">Carboxylicivirga marina</name>
    <dbReference type="NCBI Taxonomy" id="2800988"/>
    <lineage>
        <taxon>Bacteria</taxon>
        <taxon>Pseudomonadati</taxon>
        <taxon>Bacteroidota</taxon>
        <taxon>Bacteroidia</taxon>
        <taxon>Marinilabiliales</taxon>
        <taxon>Marinilabiliaceae</taxon>
        <taxon>Carboxylicivirga</taxon>
    </lineage>
</organism>
<evidence type="ECO:0008006" key="4">
    <source>
        <dbReference type="Google" id="ProtNLM"/>
    </source>
</evidence>